<dbReference type="AlphaFoldDB" id="A0A934WVP9"/>
<dbReference type="Gene3D" id="3.40.50.1820">
    <property type="entry name" value="alpha/beta hydrolase"/>
    <property type="match status" value="1"/>
</dbReference>
<keyword evidence="5" id="KW-1185">Reference proteome</keyword>
<keyword evidence="1 4" id="KW-0378">Hydrolase</keyword>
<feature type="chain" id="PRO_5037428505" evidence="2">
    <location>
        <begin position="21"/>
        <end position="560"/>
    </location>
</feature>
<dbReference type="Gene3D" id="2.60.120.260">
    <property type="entry name" value="Galactose-binding domain-like"/>
    <property type="match status" value="1"/>
</dbReference>
<feature type="domain" description="Xaa-Pro dipeptidyl-peptidase C-terminal" evidence="3">
    <location>
        <begin position="321"/>
        <end position="546"/>
    </location>
</feature>
<dbReference type="Gene3D" id="1.10.3020.10">
    <property type="entry name" value="alpha-amino acid ester hydrolase ( Helical cap domain)"/>
    <property type="match status" value="1"/>
</dbReference>
<proteinExistence type="predicted"/>
<dbReference type="InterPro" id="IPR008979">
    <property type="entry name" value="Galactose-bd-like_sf"/>
</dbReference>
<evidence type="ECO:0000256" key="2">
    <source>
        <dbReference type="SAM" id="SignalP"/>
    </source>
</evidence>
<organism evidence="4 5">
    <name type="scientific">Marivirga aurantiaca</name>
    <dbReference type="NCBI Taxonomy" id="2802615"/>
    <lineage>
        <taxon>Bacteria</taxon>
        <taxon>Pseudomonadati</taxon>
        <taxon>Bacteroidota</taxon>
        <taxon>Cytophagia</taxon>
        <taxon>Cytophagales</taxon>
        <taxon>Marivirgaceae</taxon>
        <taxon>Marivirga</taxon>
    </lineage>
</organism>
<dbReference type="SMART" id="SM00939">
    <property type="entry name" value="PepX_C"/>
    <property type="match status" value="1"/>
</dbReference>
<reference evidence="4" key="1">
    <citation type="submission" date="2021-01" db="EMBL/GenBank/DDBJ databases">
        <title>Marivirga aurantiaca sp. nov., isolated from intertidal surface sediments.</title>
        <authorList>
            <person name="Zhang M."/>
        </authorList>
    </citation>
    <scope>NUCLEOTIDE SEQUENCE</scope>
    <source>
        <strain evidence="4">S37H4</strain>
    </source>
</reference>
<comment type="caution">
    <text evidence="4">The sequence shown here is derived from an EMBL/GenBank/DDBJ whole genome shotgun (WGS) entry which is preliminary data.</text>
</comment>
<evidence type="ECO:0000256" key="1">
    <source>
        <dbReference type="ARBA" id="ARBA00022801"/>
    </source>
</evidence>
<dbReference type="InterPro" id="IPR000383">
    <property type="entry name" value="Xaa-Pro-like_dom"/>
</dbReference>
<dbReference type="Pfam" id="PF02129">
    <property type="entry name" value="Peptidase_S15"/>
    <property type="match status" value="1"/>
</dbReference>
<gene>
    <name evidence="4" type="ORF">JKA74_02215</name>
</gene>
<sequence>MKYIFTMLCLFLAISATSFAQKKNTADSIYHIQKNVLIPTKSGVDISAIIAHKKVNTQAMPVILFYTTYHQGEGDAIFARRSADRDYVGVVAYARGIRTDVENYMPYENEQSDIYDIIDWISKQDWCNGEVGMYGGSYTGFSQWATVKKIHPALKTIVPQVAVMPGFDFPMQNNVQLGFELNWSHTNILGKEPIPASLLWEWYERGYAYSKIDSALGYTNPHFQKWLQHLAYDEYWKSLVPTAEEYAKIDIPVLTTTGYFDGPQISAVEYFKLHNKYHPKAKHYLVIGPYDHWGGQANPSSNLRGYEIDSVANISMRKLAYEWLDWILKDAPKPELLKDKVNFQLMGTNTWRHEPSLQAMSNQSLRMYLHNNNLAKEVSKKPVFQQQTINFTNRESMNNYFHPTLIIDSLDASNGIVYASETFEKAFSINGPFTGQLVLETNKRDMDISISFYEQTEDKNYFLLSRYLGRASYAKDNSQRQLLTPGKKEQIPLNASHIISKEIKKGSRLVIVVNVNKHPFEIINYGSGKEPSEEIITDAGAPMIIKWFSDSYIEIPVWEN</sequence>
<protein>
    <submittedName>
        <fullName evidence="4">CocE/NonD family hydrolase</fullName>
    </submittedName>
</protein>
<dbReference type="SUPFAM" id="SSF53474">
    <property type="entry name" value="alpha/beta-Hydrolases"/>
    <property type="match status" value="1"/>
</dbReference>
<dbReference type="InterPro" id="IPR013736">
    <property type="entry name" value="Xaa-Pro_dipept_C"/>
</dbReference>
<dbReference type="GO" id="GO:0008239">
    <property type="term" value="F:dipeptidyl-peptidase activity"/>
    <property type="evidence" value="ECO:0007669"/>
    <property type="project" value="InterPro"/>
</dbReference>
<dbReference type="RefSeq" id="WP_201429523.1">
    <property type="nucleotide sequence ID" value="NZ_JAEQBW010000001.1"/>
</dbReference>
<dbReference type="InterPro" id="IPR029058">
    <property type="entry name" value="AB_hydrolase_fold"/>
</dbReference>
<evidence type="ECO:0000259" key="3">
    <source>
        <dbReference type="SMART" id="SM00939"/>
    </source>
</evidence>
<dbReference type="Pfam" id="PF08530">
    <property type="entry name" value="PepX_C"/>
    <property type="match status" value="1"/>
</dbReference>
<dbReference type="SUPFAM" id="SSF49785">
    <property type="entry name" value="Galactose-binding domain-like"/>
    <property type="match status" value="1"/>
</dbReference>
<dbReference type="NCBIfam" id="TIGR00976">
    <property type="entry name" value="CocE_NonD"/>
    <property type="match status" value="1"/>
</dbReference>
<evidence type="ECO:0000313" key="5">
    <source>
        <dbReference type="Proteomes" id="UP000611723"/>
    </source>
</evidence>
<evidence type="ECO:0000313" key="4">
    <source>
        <dbReference type="EMBL" id="MBK6263837.1"/>
    </source>
</evidence>
<name>A0A934WVP9_9BACT</name>
<keyword evidence="2" id="KW-0732">Signal</keyword>
<dbReference type="InterPro" id="IPR005674">
    <property type="entry name" value="CocE/Ser_esterase"/>
</dbReference>
<accession>A0A934WVP9</accession>
<dbReference type="Proteomes" id="UP000611723">
    <property type="component" value="Unassembled WGS sequence"/>
</dbReference>
<dbReference type="EMBL" id="JAEQBW010000001">
    <property type="protein sequence ID" value="MBK6263837.1"/>
    <property type="molecule type" value="Genomic_DNA"/>
</dbReference>
<feature type="signal peptide" evidence="2">
    <location>
        <begin position="1"/>
        <end position="20"/>
    </location>
</feature>